<protein>
    <submittedName>
        <fullName evidence="1">Uncharacterized protein</fullName>
    </submittedName>
</protein>
<dbReference type="EMBL" id="QQWE01000006">
    <property type="protein sequence ID" value="REJ54903.1"/>
    <property type="molecule type" value="Genomic_DNA"/>
</dbReference>
<gene>
    <name evidence="1" type="ORF">DWQ56_18170</name>
</gene>
<comment type="caution">
    <text evidence="1">The sequence shown here is derived from an EMBL/GenBank/DDBJ whole genome shotgun (WGS) entry which is preliminary data.</text>
</comment>
<accession>A0A3E0M7B9</accession>
<evidence type="ECO:0000313" key="2">
    <source>
        <dbReference type="Proteomes" id="UP000256301"/>
    </source>
</evidence>
<evidence type="ECO:0000313" key="1">
    <source>
        <dbReference type="EMBL" id="REJ54903.1"/>
    </source>
</evidence>
<reference evidence="1 2" key="1">
    <citation type="submission" date="2017-08" db="EMBL/GenBank/DDBJ databases">
        <title>Functional genomic and metabolic studies of the symbiotic interactions of six Microcystis-dominated communities.</title>
        <authorList>
            <person name="Li Q."/>
            <person name="Lin F."/>
        </authorList>
    </citation>
    <scope>NUCLEOTIDE SEQUENCE [LARGE SCALE GENOMIC DNA]</scope>
    <source>
        <strain evidence="1">DA14</strain>
    </source>
</reference>
<dbReference type="AlphaFoldDB" id="A0A3E0M7B9"/>
<organism evidence="1 2">
    <name type="scientific">Microcystis aeruginosa DA14</name>
    <dbReference type="NCBI Taxonomy" id="1987506"/>
    <lineage>
        <taxon>Bacteria</taxon>
        <taxon>Bacillati</taxon>
        <taxon>Cyanobacteriota</taxon>
        <taxon>Cyanophyceae</taxon>
        <taxon>Oscillatoriophycideae</taxon>
        <taxon>Chroococcales</taxon>
        <taxon>Microcystaceae</taxon>
        <taxon>Microcystis</taxon>
    </lineage>
</organism>
<name>A0A3E0M7B9_MICAE</name>
<sequence>MIIVLGKFKFEMYQDRLIEKYFRWGAIVKGFSGSMVEAFAQSTLACLTILSPLSGKLWDEYLMYSLSSRRQECVLLG</sequence>
<dbReference type="Proteomes" id="UP000256301">
    <property type="component" value="Unassembled WGS sequence"/>
</dbReference>
<proteinExistence type="predicted"/>